<dbReference type="InterPro" id="IPR051695">
    <property type="entry name" value="Phosphoglycerate_Mutase"/>
</dbReference>
<dbReference type="PANTHER" id="PTHR46517">
    <property type="entry name" value="FRUCTOSE-2,6-BISPHOSPHATASE TIGAR"/>
    <property type="match status" value="1"/>
</dbReference>
<dbReference type="RefSeq" id="WP_218325310.1">
    <property type="nucleotide sequence ID" value="NZ_JAHUZB010000002.1"/>
</dbReference>
<dbReference type="InterPro" id="IPR013078">
    <property type="entry name" value="His_Pase_superF_clade-1"/>
</dbReference>
<evidence type="ECO:0000313" key="2">
    <source>
        <dbReference type="EMBL" id="MBV7390263.1"/>
    </source>
</evidence>
<dbReference type="SMART" id="SM00855">
    <property type="entry name" value="PGAM"/>
    <property type="match status" value="1"/>
</dbReference>
<dbReference type="EMBL" id="JAHUZB010000002">
    <property type="protein sequence ID" value="MBV7390263.1"/>
    <property type="molecule type" value="Genomic_DNA"/>
</dbReference>
<proteinExistence type="predicted"/>
<gene>
    <name evidence="2" type="ORF">KUA55_06185</name>
</gene>
<accession>A0ABS6TBH9</accession>
<keyword evidence="3" id="KW-1185">Reference proteome</keyword>
<keyword evidence="1" id="KW-0378">Hydrolase</keyword>
<sequence>MKETNLYLVRHGKTMFNTLARVQGWCDTPLTKPGREGITAVGLGLRDTAFEEAYSSDSGRAIETARLILREHPHQDVIPYKTDPRVREWCFGSLEGGYDAEMWGVLPRVLNFKTEDELFSTDVTFEEIANAIVGADTANWAEPYEVLKNRVWQGFEDMAKYREERGGGNVLVVSHGLTIAFMLSLIDDKQPVRANLENGSINRLRYEDGKFSIRSINDISYQERGRLIMAEEK</sequence>
<name>A0ABS6TBH9_9ENTE</name>
<reference evidence="2 3" key="1">
    <citation type="submission" date="2021-06" db="EMBL/GenBank/DDBJ databases">
        <title>Enterococcus alishanensis sp. nov., a novel lactic acid bacterium isolated from fresh coffee beans.</title>
        <authorList>
            <person name="Chen Y.-S."/>
        </authorList>
    </citation>
    <scope>NUCLEOTIDE SEQUENCE [LARGE SCALE GENOMIC DNA]</scope>
    <source>
        <strain evidence="2 3">ALS3</strain>
    </source>
</reference>
<dbReference type="Proteomes" id="UP000774130">
    <property type="component" value="Unassembled WGS sequence"/>
</dbReference>
<dbReference type="PANTHER" id="PTHR46517:SF1">
    <property type="entry name" value="FRUCTOSE-2,6-BISPHOSPHATASE TIGAR"/>
    <property type="match status" value="1"/>
</dbReference>
<evidence type="ECO:0000313" key="3">
    <source>
        <dbReference type="Proteomes" id="UP000774130"/>
    </source>
</evidence>
<evidence type="ECO:0000256" key="1">
    <source>
        <dbReference type="ARBA" id="ARBA00022801"/>
    </source>
</evidence>
<comment type="caution">
    <text evidence="2">The sequence shown here is derived from an EMBL/GenBank/DDBJ whole genome shotgun (WGS) entry which is preliminary data.</text>
</comment>
<dbReference type="Pfam" id="PF00300">
    <property type="entry name" value="His_Phos_1"/>
    <property type="match status" value="1"/>
</dbReference>
<dbReference type="CDD" id="cd07067">
    <property type="entry name" value="HP_PGM_like"/>
    <property type="match status" value="1"/>
</dbReference>
<protein>
    <submittedName>
        <fullName evidence="2">Histidine phosphatase family protein</fullName>
    </submittedName>
</protein>
<organism evidence="2 3">
    <name type="scientific">Enterococcus alishanensis</name>
    <dbReference type="NCBI Taxonomy" id="1303817"/>
    <lineage>
        <taxon>Bacteria</taxon>
        <taxon>Bacillati</taxon>
        <taxon>Bacillota</taxon>
        <taxon>Bacilli</taxon>
        <taxon>Lactobacillales</taxon>
        <taxon>Enterococcaceae</taxon>
        <taxon>Enterococcus</taxon>
    </lineage>
</organism>